<accession>A0ABV6VGE5</accession>
<reference evidence="1 2" key="1">
    <citation type="submission" date="2024-09" db="EMBL/GenBank/DDBJ databases">
        <authorList>
            <person name="Lee S.D."/>
        </authorList>
    </citation>
    <scope>NUCLEOTIDE SEQUENCE [LARGE SCALE GENOMIC DNA]</scope>
    <source>
        <strain evidence="1 2">N1-1</strain>
    </source>
</reference>
<evidence type="ECO:0000313" key="2">
    <source>
        <dbReference type="Proteomes" id="UP001592582"/>
    </source>
</evidence>
<gene>
    <name evidence="1" type="ORF">ACEZDG_26370</name>
</gene>
<sequence>MPDARTTDDRPGVAAVPRRPAAVPGPARPPKTGTKPGTKAGAKPGAKAGNGSKPGPGTGPEPVHRPPEPRAAGGQRPGSRPAPRAGGGSAPHRLTAVGGAVVMLGATLLGGAADFWLFGGAGIAMGLVYVATCFQVAVRVRAADLAIAPICGPIAFAATLVLLGAGPDHSFLGRVVGLATALALQAGWLFTGTAVALLIVLARHIALTRARRRNS</sequence>
<keyword evidence="2" id="KW-1185">Reference proteome</keyword>
<name>A0ABV6VGE5_9ACTN</name>
<comment type="caution">
    <text evidence="1">The sequence shown here is derived from an EMBL/GenBank/DDBJ whole genome shotgun (WGS) entry which is preliminary data.</text>
</comment>
<organism evidence="1 2">
    <name type="scientific">Streptacidiphilus alkalitolerans</name>
    <dbReference type="NCBI Taxonomy" id="3342712"/>
    <lineage>
        <taxon>Bacteria</taxon>
        <taxon>Bacillati</taxon>
        <taxon>Actinomycetota</taxon>
        <taxon>Actinomycetes</taxon>
        <taxon>Kitasatosporales</taxon>
        <taxon>Streptomycetaceae</taxon>
        <taxon>Streptacidiphilus</taxon>
    </lineage>
</organism>
<protein>
    <submittedName>
        <fullName evidence="1">DUF6542 domain-containing protein</fullName>
    </submittedName>
</protein>
<dbReference type="Proteomes" id="UP001592582">
    <property type="component" value="Unassembled WGS sequence"/>
</dbReference>
<dbReference type="InterPro" id="IPR046672">
    <property type="entry name" value="DUF6542"/>
</dbReference>
<dbReference type="EMBL" id="JBHEZX010000013">
    <property type="protein sequence ID" value="MFC1412797.1"/>
    <property type="molecule type" value="Genomic_DNA"/>
</dbReference>
<evidence type="ECO:0000313" key="1">
    <source>
        <dbReference type="EMBL" id="MFC1412797.1"/>
    </source>
</evidence>
<proteinExistence type="predicted"/>
<dbReference type="Pfam" id="PF20177">
    <property type="entry name" value="DUF6542"/>
    <property type="match status" value="1"/>
</dbReference>